<dbReference type="Proteomes" id="UP000194903">
    <property type="component" value="Unassembled WGS sequence"/>
</dbReference>
<evidence type="ECO:0000313" key="2">
    <source>
        <dbReference type="EMBL" id="OUM19371.1"/>
    </source>
</evidence>
<organism evidence="2 4">
    <name type="scientific">Butyricicoccus porcorum</name>
    <dbReference type="NCBI Taxonomy" id="1945634"/>
    <lineage>
        <taxon>Bacteria</taxon>
        <taxon>Bacillati</taxon>
        <taxon>Bacillota</taxon>
        <taxon>Clostridia</taxon>
        <taxon>Eubacteriales</taxon>
        <taxon>Butyricicoccaceae</taxon>
        <taxon>Butyricicoccus</taxon>
    </lineage>
</organism>
<dbReference type="EMBL" id="NHOC01000018">
    <property type="protein sequence ID" value="OUM19462.1"/>
    <property type="molecule type" value="Genomic_DNA"/>
</dbReference>
<evidence type="ECO:0000313" key="4">
    <source>
        <dbReference type="Proteomes" id="UP000194903"/>
    </source>
</evidence>
<proteinExistence type="predicted"/>
<dbReference type="AlphaFoldDB" id="A0A252F119"/>
<dbReference type="EMBL" id="NHOC01000020">
    <property type="protein sequence ID" value="OUM19371.1"/>
    <property type="molecule type" value="Genomic_DNA"/>
</dbReference>
<name>A0A252F119_9FIRM</name>
<comment type="caution">
    <text evidence="2">The sequence shown here is derived from an EMBL/GenBank/DDBJ whole genome shotgun (WGS) entry which is preliminary data.</text>
</comment>
<evidence type="ECO:0000313" key="3">
    <source>
        <dbReference type="EMBL" id="OUM19462.1"/>
    </source>
</evidence>
<sequence>MAQTKSSRSRKKKTHGDQVRDILCDHSPEAAQCLCDMLEDDSLTGTARVGVAKEILERTVGKGQLPDSRQDTQEKFELVLKVVE</sequence>
<keyword evidence="4" id="KW-1185">Reference proteome</keyword>
<feature type="region of interest" description="Disordered" evidence="1">
    <location>
        <begin position="1"/>
        <end position="20"/>
    </location>
</feature>
<reference evidence="2 4" key="1">
    <citation type="submission" date="2017-05" db="EMBL/GenBank/DDBJ databases">
        <title>Butyricicoccus porcorum sp. nov. a butyrate-producing bacterium from the swine intestinal tract.</title>
        <authorList>
            <person name="Trachsel J."/>
            <person name="Humphrey S."/>
            <person name="Allen H.K."/>
        </authorList>
    </citation>
    <scope>NUCLEOTIDE SEQUENCE [LARGE SCALE GENOMIC DNA]</scope>
    <source>
        <strain evidence="2">BB10</strain>
    </source>
</reference>
<accession>A0A252F119</accession>
<protein>
    <submittedName>
        <fullName evidence="2">Uncharacterized protein</fullName>
    </submittedName>
</protein>
<dbReference type="RefSeq" id="WP_087022326.1">
    <property type="nucleotide sequence ID" value="NZ_CP178353.1"/>
</dbReference>
<gene>
    <name evidence="3" type="ORF">CBW42_12950</name>
    <name evidence="2" type="ORF">CBW42_13670</name>
</gene>
<evidence type="ECO:0000256" key="1">
    <source>
        <dbReference type="SAM" id="MobiDB-lite"/>
    </source>
</evidence>